<dbReference type="Proteomes" id="UP000647860">
    <property type="component" value="Unassembled WGS sequence"/>
</dbReference>
<protein>
    <submittedName>
        <fullName evidence="1">Esterase</fullName>
    </submittedName>
</protein>
<dbReference type="Gene3D" id="3.40.50.1820">
    <property type="entry name" value="alpha/beta hydrolase"/>
    <property type="match status" value="1"/>
</dbReference>
<dbReference type="PANTHER" id="PTHR48098:SF1">
    <property type="entry name" value="DIACYLGLYCEROL ACYLTRANSFERASE_MYCOLYLTRANSFERASE AG85A"/>
    <property type="match status" value="1"/>
</dbReference>
<dbReference type="InterPro" id="IPR029058">
    <property type="entry name" value="AB_hydrolase_fold"/>
</dbReference>
<accession>A0ABQ4IC27</accession>
<dbReference type="Pfam" id="PF00756">
    <property type="entry name" value="Esterase"/>
    <property type="match status" value="1"/>
</dbReference>
<organism evidence="1 2">
    <name type="scientific">Micromonospora gifhornensis</name>
    <dbReference type="NCBI Taxonomy" id="84594"/>
    <lineage>
        <taxon>Bacteria</taxon>
        <taxon>Bacillati</taxon>
        <taxon>Actinomycetota</taxon>
        <taxon>Actinomycetes</taxon>
        <taxon>Micromonosporales</taxon>
        <taxon>Micromonosporaceae</taxon>
        <taxon>Micromonospora</taxon>
    </lineage>
</organism>
<dbReference type="EMBL" id="BOPA01000015">
    <property type="protein sequence ID" value="GIJ15395.1"/>
    <property type="molecule type" value="Genomic_DNA"/>
</dbReference>
<reference evidence="1 2" key="1">
    <citation type="submission" date="2021-01" db="EMBL/GenBank/DDBJ databases">
        <title>Whole genome shotgun sequence of Verrucosispora gifhornensis NBRC 16317.</title>
        <authorList>
            <person name="Komaki H."/>
            <person name="Tamura T."/>
        </authorList>
    </citation>
    <scope>NUCLEOTIDE SEQUENCE [LARGE SCALE GENOMIC DNA]</scope>
    <source>
        <strain evidence="1 2">NBRC 16317</strain>
    </source>
</reference>
<evidence type="ECO:0000313" key="1">
    <source>
        <dbReference type="EMBL" id="GIJ15395.1"/>
    </source>
</evidence>
<sequence>MMSAYDDASVIQVTGDMSAAHTRRGRTVVSVDASAPESLDWTVMALIRCDFFAETLGLSTSMTVILPQQTTSQIGLTGAEAPGDPPVLYLLHGLSDDDTIWLRRTAIERYVAPLGLAVVMPQVGRSFYADEEHGNRYWTFLREELPQLCHGFFRLSARREDTFVAGLSMGGYGAVKWALREPDRFAAVASLSGALDLAFRAEHPTRPIDPRVWHTAFGDRPVRGTDDDLLTLLDSAGATPPLYVACGTEDFLYEDNVRFAERARSAGLPLTVDFSPGEHDWAYWDAKIADVLAWLPLADRGGQPTEERATGRSK</sequence>
<evidence type="ECO:0000313" key="2">
    <source>
        <dbReference type="Proteomes" id="UP000647860"/>
    </source>
</evidence>
<dbReference type="InterPro" id="IPR050583">
    <property type="entry name" value="Mycobacterial_A85_antigen"/>
</dbReference>
<dbReference type="InterPro" id="IPR000801">
    <property type="entry name" value="Esterase-like"/>
</dbReference>
<keyword evidence="2" id="KW-1185">Reference proteome</keyword>
<gene>
    <name evidence="1" type="ORF">Vgi01_20790</name>
</gene>
<proteinExistence type="predicted"/>
<dbReference type="SUPFAM" id="SSF53474">
    <property type="entry name" value="alpha/beta-Hydrolases"/>
    <property type="match status" value="1"/>
</dbReference>
<comment type="caution">
    <text evidence="1">The sequence shown here is derived from an EMBL/GenBank/DDBJ whole genome shotgun (WGS) entry which is preliminary data.</text>
</comment>
<name>A0ABQ4IC27_9ACTN</name>
<dbReference type="PANTHER" id="PTHR48098">
    <property type="entry name" value="ENTEROCHELIN ESTERASE-RELATED"/>
    <property type="match status" value="1"/>
</dbReference>